<evidence type="ECO:0000256" key="4">
    <source>
        <dbReference type="ARBA" id="ARBA00023002"/>
    </source>
</evidence>
<dbReference type="SUPFAM" id="SSF51735">
    <property type="entry name" value="NAD(P)-binding Rossmann-fold domains"/>
    <property type="match status" value="1"/>
</dbReference>
<gene>
    <name evidence="11" type="ORF">CfP315_0488</name>
</gene>
<evidence type="ECO:0000256" key="1">
    <source>
        <dbReference type="ARBA" id="ARBA00006382"/>
    </source>
</evidence>
<dbReference type="GO" id="GO:0005829">
    <property type="term" value="C:cytosol"/>
    <property type="evidence" value="ECO:0007669"/>
    <property type="project" value="TreeGrafter"/>
</dbReference>
<dbReference type="KEGG" id="ips:CfP315_0488"/>
<feature type="binding site" evidence="7">
    <location>
        <position position="211"/>
    </location>
    <ligand>
        <name>NAD(+)</name>
        <dbReference type="ChEBI" id="CHEBI:57540"/>
    </ligand>
</feature>
<evidence type="ECO:0000256" key="2">
    <source>
        <dbReference type="ARBA" id="ARBA00011643"/>
    </source>
</evidence>
<dbReference type="InterPro" id="IPR006095">
    <property type="entry name" value="Glu/Leu/Phe/Val/Trp_DH"/>
</dbReference>
<sequence>MSYKIKIKEIIKNVIDKNPGENEFHQTVAETLNSIKDFVETEKKYETFAILERLTEPDRVICFRVNWRDDNGNIRVNKGYRVQFNNKLGPYKGGLRFHPNVNIGIMKFLAFEQTFKNALTGLPLGGAKGGSDFDPKNKSELEIMSFCQNFMNELFRYIGPSVDVPAGDIGVGQREIGYLFGQYKKIKNIHDGAITGKSFETDGLLGRKEATGFGLVYFTEEMLRYNSNSLEGKVVCISGSGNVAIYTAQKAIEYGAKVITMSDSDGWVFDEQGIDITAIKEIKENKKLRIYEYQKIKPNSKYFPGRFDWSVKCDVAMPCATQNEILMQDAINLVKNGCIAVSEGANMPTNIEATEFLIKSNVLFGPAKAANAGGVSVSGLEMSQNSSKLKWEFEDVDIKLKKIMKQIFTTISTTAEEHEQRNNYLLGANLSAFSKVSKSMLEQGF</sequence>
<dbReference type="Gene3D" id="3.40.50.720">
    <property type="entry name" value="NAD(P)-binding Rossmann-like Domain"/>
    <property type="match status" value="1"/>
</dbReference>
<evidence type="ECO:0000259" key="10">
    <source>
        <dbReference type="SMART" id="SM00839"/>
    </source>
</evidence>
<keyword evidence="4 5" id="KW-0560">Oxidoreductase</keyword>
<feature type="binding site" evidence="7">
    <location>
        <position position="116"/>
    </location>
    <ligand>
        <name>substrate</name>
    </ligand>
</feature>
<dbReference type="PIRSF" id="PIRSF000185">
    <property type="entry name" value="Glu_DH"/>
    <property type="match status" value="1"/>
</dbReference>
<dbReference type="GO" id="GO:0004354">
    <property type="term" value="F:glutamate dehydrogenase (NADP+) activity"/>
    <property type="evidence" value="ECO:0007669"/>
    <property type="project" value="TreeGrafter"/>
</dbReference>
<dbReference type="InterPro" id="IPR006096">
    <property type="entry name" value="Glu/Leu/Phe/Val/Trp_DH_C"/>
</dbReference>
<comment type="subunit">
    <text evidence="2">Homohexamer.</text>
</comment>
<dbReference type="AlphaFoldDB" id="A0AA48KZ47"/>
<dbReference type="InterPro" id="IPR036291">
    <property type="entry name" value="NAD(P)-bd_dom_sf"/>
</dbReference>
<dbReference type="FunFam" id="3.40.50.10860:FF:000002">
    <property type="entry name" value="Glutamate dehydrogenase"/>
    <property type="match status" value="1"/>
</dbReference>
<evidence type="ECO:0000256" key="5">
    <source>
        <dbReference type="PIRNR" id="PIRNR000185"/>
    </source>
</evidence>
<protein>
    <recommendedName>
        <fullName evidence="3 5">Glutamate dehydrogenase</fullName>
    </recommendedName>
</protein>
<accession>A0AA48KZ47</accession>
<dbReference type="SUPFAM" id="SSF53223">
    <property type="entry name" value="Aminoacid dehydrogenase-like, N-terminal domain"/>
    <property type="match status" value="1"/>
</dbReference>
<reference evidence="11" key="1">
    <citation type="journal article" date="2023" name="ISME J.">
        <title>Emergence of putative energy parasites within Clostridia revealed by genome analysis of a novel endosymbiotic clade.</title>
        <authorList>
            <person name="Takahashi K."/>
            <person name="Kuwahara H."/>
            <person name="Horikawa Y."/>
            <person name="Izawa K."/>
            <person name="Kato D."/>
            <person name="Inagaki T."/>
            <person name="Yuki M."/>
            <person name="Ohkuma M."/>
            <person name="Hongoh Y."/>
        </authorList>
    </citation>
    <scope>NUCLEOTIDE SEQUENCE</scope>
    <source>
        <strain evidence="11">CfP3-15</strain>
    </source>
</reference>
<dbReference type="SMART" id="SM00839">
    <property type="entry name" value="ELFV_dehydrog"/>
    <property type="match status" value="1"/>
</dbReference>
<keyword evidence="7" id="KW-0547">Nucleotide-binding</keyword>
<evidence type="ECO:0000256" key="6">
    <source>
        <dbReference type="PIRSR" id="PIRSR000185-1"/>
    </source>
</evidence>
<feature type="binding site" evidence="7">
    <location>
        <position position="242"/>
    </location>
    <ligand>
        <name>NAD(+)</name>
        <dbReference type="ChEBI" id="CHEBI:57540"/>
    </ligand>
</feature>
<dbReference type="GO" id="GO:0000166">
    <property type="term" value="F:nucleotide binding"/>
    <property type="evidence" value="ECO:0007669"/>
    <property type="project" value="UniProtKB-KW"/>
</dbReference>
<keyword evidence="7" id="KW-0520">NAD</keyword>
<dbReference type="InterPro" id="IPR014362">
    <property type="entry name" value="Glu_DH"/>
</dbReference>
<dbReference type="InterPro" id="IPR033524">
    <property type="entry name" value="Glu/Leu/Phe/Val_DH_AS"/>
</dbReference>
<dbReference type="Pfam" id="PF00208">
    <property type="entry name" value="ELFV_dehydrog"/>
    <property type="match status" value="1"/>
</dbReference>
<dbReference type="NCBIfam" id="NF006929">
    <property type="entry name" value="PRK09414.1"/>
    <property type="match status" value="1"/>
</dbReference>
<name>A0AA48KZ47_9FIRM</name>
<evidence type="ECO:0000256" key="7">
    <source>
        <dbReference type="PIRSR" id="PIRSR000185-2"/>
    </source>
</evidence>
<proteinExistence type="inferred from homology"/>
<dbReference type="Pfam" id="PF02812">
    <property type="entry name" value="ELFV_dehydrog_N"/>
    <property type="match status" value="1"/>
</dbReference>
<dbReference type="FunFam" id="1.10.285.10:FF:000001">
    <property type="entry name" value="Glutamate dehydrogenase"/>
    <property type="match status" value="1"/>
</dbReference>
<evidence type="ECO:0000256" key="3">
    <source>
        <dbReference type="ARBA" id="ARBA00012896"/>
    </source>
</evidence>
<dbReference type="Gene3D" id="3.40.50.10860">
    <property type="entry name" value="Leucine Dehydrogenase, chain A, domain 1"/>
    <property type="match status" value="1"/>
</dbReference>
<feature type="binding site" evidence="7">
    <location>
        <position position="113"/>
    </location>
    <ligand>
        <name>substrate</name>
    </ligand>
</feature>
<dbReference type="EMBL" id="AP027924">
    <property type="protein sequence ID" value="BED91934.1"/>
    <property type="molecule type" value="Genomic_DNA"/>
</dbReference>
<feature type="site" description="Important for catalysis" evidence="8">
    <location>
        <position position="168"/>
    </location>
</feature>
<organism evidence="11">
    <name type="scientific">Candidatus Improbicoccus pseudotrichonymphae</name>
    <dbReference type="NCBI Taxonomy" id="3033792"/>
    <lineage>
        <taxon>Bacteria</taxon>
        <taxon>Bacillati</taxon>
        <taxon>Bacillota</taxon>
        <taxon>Clostridia</taxon>
        <taxon>Candidatus Improbicoccus</taxon>
    </lineage>
</organism>
<dbReference type="PROSITE" id="PS00074">
    <property type="entry name" value="GLFV_DEHYDROGENASE"/>
    <property type="match status" value="1"/>
</dbReference>
<dbReference type="GO" id="GO:0006537">
    <property type="term" value="P:glutamate biosynthetic process"/>
    <property type="evidence" value="ECO:0007669"/>
    <property type="project" value="TreeGrafter"/>
</dbReference>
<feature type="binding site" evidence="7">
    <location>
        <position position="167"/>
    </location>
    <ligand>
        <name>substrate</name>
    </ligand>
</feature>
<dbReference type="FunFam" id="3.40.50.720:FF:000030">
    <property type="entry name" value="Glutamate dehydrogenase"/>
    <property type="match status" value="1"/>
</dbReference>
<feature type="domain" description="Glutamate/phenylalanine/leucine/valine/L-tryptophan dehydrogenase C-terminal" evidence="10">
    <location>
        <begin position="204"/>
        <end position="444"/>
    </location>
</feature>
<dbReference type="PANTHER" id="PTHR43571">
    <property type="entry name" value="NADP-SPECIFIC GLUTAMATE DEHYDROGENASE 1-RELATED"/>
    <property type="match status" value="1"/>
</dbReference>
<comment type="similarity">
    <text evidence="1 5 9">Belongs to the Glu/Leu/Phe/Val dehydrogenases family.</text>
</comment>
<feature type="active site" description="Proton donor" evidence="6">
    <location>
        <position position="128"/>
    </location>
</feature>
<dbReference type="Gene3D" id="1.10.285.10">
    <property type="entry name" value="Glutamate Dehydrogenase, chain A, domain 3"/>
    <property type="match status" value="2"/>
</dbReference>
<evidence type="ECO:0000256" key="9">
    <source>
        <dbReference type="RuleBase" id="RU004417"/>
    </source>
</evidence>
<dbReference type="InterPro" id="IPR050724">
    <property type="entry name" value="Glu_Leu_Phe_Val_DH"/>
</dbReference>
<dbReference type="Proteomes" id="UP001337580">
    <property type="component" value="Chromosome"/>
</dbReference>
<feature type="binding site" evidence="7">
    <location>
        <position position="378"/>
    </location>
    <ligand>
        <name>substrate</name>
    </ligand>
</feature>
<dbReference type="PANTHER" id="PTHR43571:SF1">
    <property type="entry name" value="NADP-SPECIFIC GLUTAMATE DEHYDROGENASE 1-RELATED"/>
    <property type="match status" value="1"/>
</dbReference>
<dbReference type="PRINTS" id="PR00082">
    <property type="entry name" value="GLFDHDRGNASE"/>
</dbReference>
<feature type="binding site" evidence="7">
    <location>
        <position position="92"/>
    </location>
    <ligand>
        <name>substrate</name>
    </ligand>
</feature>
<dbReference type="InterPro" id="IPR006097">
    <property type="entry name" value="Glu/Leu/Phe/Val/Trp_DH_dimer"/>
</dbReference>
<evidence type="ECO:0000256" key="8">
    <source>
        <dbReference type="PIRSR" id="PIRSR000185-3"/>
    </source>
</evidence>
<dbReference type="InterPro" id="IPR046346">
    <property type="entry name" value="Aminoacid_DH-like_N_sf"/>
</dbReference>
<evidence type="ECO:0000313" key="11">
    <source>
        <dbReference type="EMBL" id="BED91934.1"/>
    </source>
</evidence>